<sequence>MLRFRRRLTCFTGIGNPEPKYAGTRHNVGLIILDLLKNRFDAEQIHPYKVSSLSPAKYCQISSQLVMIRSDGDYMNLSGKTVVPMWNRLPHRDHVTHVVLHDELSLPLGKMQLRKPGTSLRGHNGLKSIQNCWRNDNFYRLSVGIGRPPQRDSTVVSDYVLSKFDERELEILQTKSFKTAWERIGHLVNNK</sequence>
<evidence type="ECO:0000256" key="3">
    <source>
        <dbReference type="ARBA" id="ARBA00022801"/>
    </source>
</evidence>
<evidence type="ECO:0000313" key="9">
    <source>
        <dbReference type="Proteomes" id="UP000187013"/>
    </source>
</evidence>
<evidence type="ECO:0000256" key="4">
    <source>
        <dbReference type="ARBA" id="ARBA00022884"/>
    </source>
</evidence>
<dbReference type="GO" id="GO:0004045">
    <property type="term" value="F:peptidyl-tRNA hydrolase activity"/>
    <property type="evidence" value="ECO:0007669"/>
    <property type="project" value="UniProtKB-EC"/>
</dbReference>
<keyword evidence="3 6" id="KW-0378">Hydrolase</keyword>
<comment type="similarity">
    <text evidence="5 7">Belongs to the PTH family.</text>
</comment>
<dbReference type="PROSITE" id="PS01196">
    <property type="entry name" value="PEPT_TRNA_HYDROL_2"/>
    <property type="match status" value="1"/>
</dbReference>
<evidence type="ECO:0000256" key="2">
    <source>
        <dbReference type="ARBA" id="ARBA00022555"/>
    </source>
</evidence>
<keyword evidence="4" id="KW-0694">RNA-binding</keyword>
<proteinExistence type="inferred from homology"/>
<dbReference type="NCBIfam" id="TIGR00447">
    <property type="entry name" value="pth"/>
    <property type="match status" value="1"/>
</dbReference>
<dbReference type="SUPFAM" id="SSF53178">
    <property type="entry name" value="Peptidyl-tRNA hydrolase-like"/>
    <property type="match status" value="1"/>
</dbReference>
<protein>
    <recommendedName>
        <fullName evidence="1 6">Peptidyl-tRNA hydrolase</fullName>
        <ecNumber evidence="1 6">3.1.1.29</ecNumber>
    </recommendedName>
</protein>
<dbReference type="PROSITE" id="PS01195">
    <property type="entry name" value="PEPT_TRNA_HYDROL_1"/>
    <property type="match status" value="1"/>
</dbReference>
<dbReference type="AlphaFoldDB" id="A0A1Q2ZT13"/>
<dbReference type="Pfam" id="PF01195">
    <property type="entry name" value="Pept_tRNA_hydro"/>
    <property type="match status" value="1"/>
</dbReference>
<name>A0A1Q2ZT13_ZYGRO</name>
<dbReference type="PANTHER" id="PTHR17224:SF1">
    <property type="entry name" value="PEPTIDYL-TRNA HYDROLASE"/>
    <property type="match status" value="1"/>
</dbReference>
<dbReference type="InterPro" id="IPR001328">
    <property type="entry name" value="Pept_tRNA_hydro"/>
</dbReference>
<dbReference type="GO" id="GO:0000049">
    <property type="term" value="F:tRNA binding"/>
    <property type="evidence" value="ECO:0007669"/>
    <property type="project" value="UniProtKB-KW"/>
</dbReference>
<dbReference type="eggNOG" id="KOG2255">
    <property type="taxonomic scope" value="Eukaryota"/>
</dbReference>
<evidence type="ECO:0000256" key="7">
    <source>
        <dbReference type="RuleBase" id="RU004320"/>
    </source>
</evidence>
<comment type="caution">
    <text evidence="8">The sequence shown here is derived from an EMBL/GenBank/DDBJ whole genome shotgun (WGS) entry which is preliminary data.</text>
</comment>
<evidence type="ECO:0000256" key="6">
    <source>
        <dbReference type="RuleBase" id="RU000673"/>
    </source>
</evidence>
<organism evidence="8 9">
    <name type="scientific">Zygosaccharomyces rouxii</name>
    <dbReference type="NCBI Taxonomy" id="4956"/>
    <lineage>
        <taxon>Eukaryota</taxon>
        <taxon>Fungi</taxon>
        <taxon>Dikarya</taxon>
        <taxon>Ascomycota</taxon>
        <taxon>Saccharomycotina</taxon>
        <taxon>Saccharomycetes</taxon>
        <taxon>Saccharomycetales</taxon>
        <taxon>Saccharomycetaceae</taxon>
        <taxon>Zygosaccharomyces</taxon>
    </lineage>
</organism>
<comment type="catalytic activity">
    <reaction evidence="6">
        <text>an N-acyl-L-alpha-aminoacyl-tRNA + H2O = an N-acyl-L-amino acid + a tRNA + H(+)</text>
        <dbReference type="Rhea" id="RHEA:54448"/>
        <dbReference type="Rhea" id="RHEA-COMP:10123"/>
        <dbReference type="Rhea" id="RHEA-COMP:13883"/>
        <dbReference type="ChEBI" id="CHEBI:15377"/>
        <dbReference type="ChEBI" id="CHEBI:15378"/>
        <dbReference type="ChEBI" id="CHEBI:59874"/>
        <dbReference type="ChEBI" id="CHEBI:78442"/>
        <dbReference type="ChEBI" id="CHEBI:138191"/>
        <dbReference type="EC" id="3.1.1.29"/>
    </reaction>
</comment>
<dbReference type="InterPro" id="IPR036416">
    <property type="entry name" value="Pept_tRNA_hydro_sf"/>
</dbReference>
<dbReference type="OrthoDB" id="1711136at2759"/>
<dbReference type="Proteomes" id="UP000187013">
    <property type="component" value="Unassembled WGS sequence"/>
</dbReference>
<keyword evidence="2" id="KW-0820">tRNA-binding</keyword>
<accession>A0A1Q2ZT13</accession>
<evidence type="ECO:0000256" key="1">
    <source>
        <dbReference type="ARBA" id="ARBA00013260"/>
    </source>
</evidence>
<dbReference type="Gene3D" id="3.40.50.1470">
    <property type="entry name" value="Peptidyl-tRNA hydrolase"/>
    <property type="match status" value="1"/>
</dbReference>
<reference evidence="8 9" key="1">
    <citation type="submission" date="2016-08" db="EMBL/GenBank/DDBJ databases">
        <title>Draft genome sequence of allopolyploid Zygosaccharomyces rouxii.</title>
        <authorList>
            <person name="Watanabe J."/>
            <person name="Uehara K."/>
            <person name="Mogi Y."/>
            <person name="Tsukioka Y."/>
        </authorList>
    </citation>
    <scope>NUCLEOTIDE SEQUENCE [LARGE SCALE GENOMIC DNA]</scope>
    <source>
        <strain evidence="8 9">NBRC 110957</strain>
    </source>
</reference>
<evidence type="ECO:0000256" key="5">
    <source>
        <dbReference type="ARBA" id="ARBA00038063"/>
    </source>
</evidence>
<dbReference type="EMBL" id="BDGX01000001">
    <property type="protein sequence ID" value="GAV46453.1"/>
    <property type="molecule type" value="Genomic_DNA"/>
</dbReference>
<dbReference type="PANTHER" id="PTHR17224">
    <property type="entry name" value="PEPTIDYL-TRNA HYDROLASE"/>
    <property type="match status" value="1"/>
</dbReference>
<dbReference type="CDD" id="cd00462">
    <property type="entry name" value="PTH"/>
    <property type="match status" value="1"/>
</dbReference>
<evidence type="ECO:0000313" key="8">
    <source>
        <dbReference type="EMBL" id="GAV46453.1"/>
    </source>
</evidence>
<dbReference type="EC" id="3.1.1.29" evidence="1 6"/>
<gene>
    <name evidence="8" type="ORF">ZYGR_0A00440</name>
</gene>
<dbReference type="InterPro" id="IPR018171">
    <property type="entry name" value="Pept_tRNA_hydro_CS"/>
</dbReference>